<evidence type="ECO:0008006" key="6">
    <source>
        <dbReference type="Google" id="ProtNLM"/>
    </source>
</evidence>
<evidence type="ECO:0000313" key="5">
    <source>
        <dbReference type="Proteomes" id="UP000224567"/>
    </source>
</evidence>
<evidence type="ECO:0000256" key="3">
    <source>
        <dbReference type="PROSITE-ProRule" id="PRU00708"/>
    </source>
</evidence>
<dbReference type="SUPFAM" id="SSF48452">
    <property type="entry name" value="TPR-like"/>
    <property type="match status" value="1"/>
</dbReference>
<keyword evidence="2" id="KW-0677">Repeat</keyword>
<feature type="repeat" description="PPR" evidence="3">
    <location>
        <begin position="245"/>
        <end position="279"/>
    </location>
</feature>
<dbReference type="PANTHER" id="PTHR47936">
    <property type="entry name" value="PPR_LONG DOMAIN-CONTAINING PROTEIN"/>
    <property type="match status" value="1"/>
</dbReference>
<accession>A0A2G2VRG7</accession>
<dbReference type="InterPro" id="IPR002885">
    <property type="entry name" value="PPR_rpt"/>
</dbReference>
<proteinExistence type="inferred from homology"/>
<dbReference type="Pfam" id="PF13041">
    <property type="entry name" value="PPR_2"/>
    <property type="match status" value="2"/>
</dbReference>
<dbReference type="Proteomes" id="UP000224567">
    <property type="component" value="Unassembled WGS sequence"/>
</dbReference>
<sequence length="598" mass="68526">MFKSCGRTLARNSRITKTLVHRAVPFAQRSNLGAFSRAFSSSRIQNPDEIEINNYKDWLSPNEVIRIFQNLKNPSSGLHVLTLISERKDYKPNEAIYSIVIKNLGISKNFDDIETLMEKIKNERKCRLSDDFFYNCWPSVRTFNFVLNVLVNSKQFDVVDKVYTRGVYELGVEIDECCLNIIVKGLCRCGEFDAAYKVFDEFPKQNCRPNVRAFATVMHALCARGRVDEALSLLERMEREGVEADAVVFNTLIFGLRKVGRVDEAIEMFKKVMVRGCDPNPGTYQEMLYALLDGKRFLEAKDFMSVMIDKRVNPSFESYKLMIHGLCDGKLLEDLDWVLMQMTKSTMFRTFSTIMHSLCARGHVNEALSLLERMEKEDVEADAVFFNTLIFGLRKVGRVDEAIEMFKKVMVKASLRFRLGVDADGETWIRAVDGTFSTIMHSLCVRGRVDEALSLLERMEREDVEADAVVFNTLIFGLRKVGRVDEAIEMFKKVMVKGCDPNPGTYQEMLYALLDGKRFLEAKDFMGVMIYKRVNPSFESYKVMVHDGKLLGDLDWVLMQMVRHGFVLRMGIWKKILGCLFPDGGCVTTCSYDEILAD</sequence>
<evidence type="ECO:0000256" key="1">
    <source>
        <dbReference type="ARBA" id="ARBA00007626"/>
    </source>
</evidence>
<evidence type="ECO:0000313" key="4">
    <source>
        <dbReference type="EMBL" id="PHT35571.1"/>
    </source>
</evidence>
<dbReference type="GO" id="GO:0009507">
    <property type="term" value="C:chloroplast"/>
    <property type="evidence" value="ECO:0007669"/>
    <property type="project" value="TreeGrafter"/>
</dbReference>
<feature type="repeat" description="PPR" evidence="3">
    <location>
        <begin position="382"/>
        <end position="417"/>
    </location>
</feature>
<dbReference type="GO" id="GO:0031930">
    <property type="term" value="P:mitochondria-nucleus signaling pathway"/>
    <property type="evidence" value="ECO:0007669"/>
    <property type="project" value="TreeGrafter"/>
</dbReference>
<dbReference type="NCBIfam" id="TIGR00756">
    <property type="entry name" value="PPR"/>
    <property type="match status" value="7"/>
</dbReference>
<keyword evidence="5" id="KW-1185">Reference proteome</keyword>
<evidence type="ECO:0000256" key="2">
    <source>
        <dbReference type="ARBA" id="ARBA00022737"/>
    </source>
</evidence>
<gene>
    <name evidence="4" type="ORF">CQW23_23271</name>
</gene>
<dbReference type="OrthoDB" id="185373at2759"/>
<dbReference type="PROSITE" id="PS51375">
    <property type="entry name" value="PPR"/>
    <property type="match status" value="7"/>
</dbReference>
<feature type="repeat" description="PPR" evidence="3">
    <location>
        <begin position="347"/>
        <end position="381"/>
    </location>
</feature>
<reference evidence="4 5" key="1">
    <citation type="journal article" date="2017" name="Genome Biol.">
        <title>New reference genome sequences of hot pepper reveal the massive evolution of plant disease-resistance genes by retroduplication.</title>
        <authorList>
            <person name="Kim S."/>
            <person name="Park J."/>
            <person name="Yeom S.I."/>
            <person name="Kim Y.M."/>
            <person name="Seo E."/>
            <person name="Kim K.T."/>
            <person name="Kim M.S."/>
            <person name="Lee J.M."/>
            <person name="Cheong K."/>
            <person name="Shin H.S."/>
            <person name="Kim S.B."/>
            <person name="Han K."/>
            <person name="Lee J."/>
            <person name="Park M."/>
            <person name="Lee H.A."/>
            <person name="Lee H.Y."/>
            <person name="Lee Y."/>
            <person name="Oh S."/>
            <person name="Lee J.H."/>
            <person name="Choi E."/>
            <person name="Choi E."/>
            <person name="Lee S.E."/>
            <person name="Jeon J."/>
            <person name="Kim H."/>
            <person name="Choi G."/>
            <person name="Song H."/>
            <person name="Lee J."/>
            <person name="Lee S.C."/>
            <person name="Kwon J.K."/>
            <person name="Lee H.Y."/>
            <person name="Koo N."/>
            <person name="Hong Y."/>
            <person name="Kim R.W."/>
            <person name="Kang W.H."/>
            <person name="Huh J.H."/>
            <person name="Kang B.C."/>
            <person name="Yang T.J."/>
            <person name="Lee Y.H."/>
            <person name="Bennetzen J.L."/>
            <person name="Choi D."/>
        </authorList>
    </citation>
    <scope>NUCLEOTIDE SEQUENCE [LARGE SCALE GENOMIC DNA]</scope>
    <source>
        <strain evidence="5">cv. PBC81</strain>
    </source>
</reference>
<dbReference type="InterPro" id="IPR011990">
    <property type="entry name" value="TPR-like_helical_dom_sf"/>
</dbReference>
<organism evidence="4 5">
    <name type="scientific">Capsicum baccatum</name>
    <name type="common">Peruvian pepper</name>
    <dbReference type="NCBI Taxonomy" id="33114"/>
    <lineage>
        <taxon>Eukaryota</taxon>
        <taxon>Viridiplantae</taxon>
        <taxon>Streptophyta</taxon>
        <taxon>Embryophyta</taxon>
        <taxon>Tracheophyta</taxon>
        <taxon>Spermatophyta</taxon>
        <taxon>Magnoliopsida</taxon>
        <taxon>eudicotyledons</taxon>
        <taxon>Gunneridae</taxon>
        <taxon>Pentapetalae</taxon>
        <taxon>asterids</taxon>
        <taxon>lamiids</taxon>
        <taxon>Solanales</taxon>
        <taxon>Solanaceae</taxon>
        <taxon>Solanoideae</taxon>
        <taxon>Capsiceae</taxon>
        <taxon>Capsicum</taxon>
    </lineage>
</organism>
<dbReference type="Gene3D" id="1.25.40.10">
    <property type="entry name" value="Tetratricopeptide repeat domain"/>
    <property type="match status" value="5"/>
</dbReference>
<reference evidence="5" key="2">
    <citation type="journal article" date="2017" name="J. Anim. Genet.">
        <title>Multiple reference genome sequences of hot pepper reveal the massive evolution of plant disease resistance genes by retroduplication.</title>
        <authorList>
            <person name="Kim S."/>
            <person name="Park J."/>
            <person name="Yeom S.-I."/>
            <person name="Kim Y.-M."/>
            <person name="Seo E."/>
            <person name="Kim K.-T."/>
            <person name="Kim M.-S."/>
            <person name="Lee J.M."/>
            <person name="Cheong K."/>
            <person name="Shin H.-S."/>
            <person name="Kim S.-B."/>
            <person name="Han K."/>
            <person name="Lee J."/>
            <person name="Park M."/>
            <person name="Lee H.-A."/>
            <person name="Lee H.-Y."/>
            <person name="Lee Y."/>
            <person name="Oh S."/>
            <person name="Lee J.H."/>
            <person name="Choi E."/>
            <person name="Choi E."/>
            <person name="Lee S.E."/>
            <person name="Jeon J."/>
            <person name="Kim H."/>
            <person name="Choi G."/>
            <person name="Song H."/>
            <person name="Lee J."/>
            <person name="Lee S.-C."/>
            <person name="Kwon J.-K."/>
            <person name="Lee H.-Y."/>
            <person name="Koo N."/>
            <person name="Hong Y."/>
            <person name="Kim R.W."/>
            <person name="Kang W.-H."/>
            <person name="Huh J.H."/>
            <person name="Kang B.-C."/>
            <person name="Yang T.-J."/>
            <person name="Lee Y.-H."/>
            <person name="Bennetzen J.L."/>
            <person name="Choi D."/>
        </authorList>
    </citation>
    <scope>NUCLEOTIDE SEQUENCE [LARGE SCALE GENOMIC DNA]</scope>
    <source>
        <strain evidence="5">cv. PBC81</strain>
    </source>
</reference>
<feature type="repeat" description="PPR" evidence="3">
    <location>
        <begin position="210"/>
        <end position="244"/>
    </location>
</feature>
<dbReference type="EMBL" id="MLFT02000010">
    <property type="protein sequence ID" value="PHT35571.1"/>
    <property type="molecule type" value="Genomic_DNA"/>
</dbReference>
<comment type="similarity">
    <text evidence="1">Belongs to the PPR family. P subfamily.</text>
</comment>
<dbReference type="GO" id="GO:0010019">
    <property type="term" value="P:chloroplast-nucleus signaling pathway"/>
    <property type="evidence" value="ECO:0007669"/>
    <property type="project" value="TreeGrafter"/>
</dbReference>
<name>A0A2G2VRG7_CAPBA</name>
<dbReference type="Pfam" id="PF12854">
    <property type="entry name" value="PPR_1"/>
    <property type="match status" value="4"/>
</dbReference>
<feature type="repeat" description="PPR" evidence="3">
    <location>
        <begin position="175"/>
        <end position="209"/>
    </location>
</feature>
<feature type="repeat" description="PPR" evidence="3">
    <location>
        <begin position="467"/>
        <end position="501"/>
    </location>
</feature>
<protein>
    <recommendedName>
        <fullName evidence="6">Pentatricopeptide repeat-containing protein, mitochondrial</fullName>
    </recommendedName>
</protein>
<feature type="repeat" description="PPR" evidence="3">
    <location>
        <begin position="432"/>
        <end position="466"/>
    </location>
</feature>
<dbReference type="AlphaFoldDB" id="A0A2G2VRG7"/>
<dbReference type="PANTHER" id="PTHR47936:SF1">
    <property type="entry name" value="PENTATRICOPEPTIDE REPEAT-CONTAINING PROTEIN GUN1, CHLOROPLASTIC"/>
    <property type="match status" value="1"/>
</dbReference>
<comment type="caution">
    <text evidence="4">The sequence shown here is derived from an EMBL/GenBank/DDBJ whole genome shotgun (WGS) entry which is preliminary data.</text>
</comment>